<keyword evidence="1" id="KW-0472">Membrane</keyword>
<comment type="caution">
    <text evidence="2">The sequence shown here is derived from an EMBL/GenBank/DDBJ whole genome shotgun (WGS) entry which is preliminary data.</text>
</comment>
<organism evidence="2 3">
    <name type="scientific">Paenibacillus cellulosilyticus</name>
    <dbReference type="NCBI Taxonomy" id="375489"/>
    <lineage>
        <taxon>Bacteria</taxon>
        <taxon>Bacillati</taxon>
        <taxon>Bacillota</taxon>
        <taxon>Bacilli</taxon>
        <taxon>Bacillales</taxon>
        <taxon>Paenibacillaceae</taxon>
        <taxon>Paenibacillus</taxon>
    </lineage>
</organism>
<evidence type="ECO:0000256" key="1">
    <source>
        <dbReference type="SAM" id="Phobius"/>
    </source>
</evidence>
<name>A0A2V2Z5G4_9BACL</name>
<dbReference type="Proteomes" id="UP000246635">
    <property type="component" value="Unassembled WGS sequence"/>
</dbReference>
<proteinExistence type="predicted"/>
<gene>
    <name evidence="2" type="ORF">DFQ01_104281</name>
</gene>
<evidence type="ECO:0000313" key="3">
    <source>
        <dbReference type="Proteomes" id="UP000246635"/>
    </source>
</evidence>
<dbReference type="EMBL" id="QGTQ01000004">
    <property type="protein sequence ID" value="PWW05719.1"/>
    <property type="molecule type" value="Genomic_DNA"/>
</dbReference>
<keyword evidence="1" id="KW-1133">Transmembrane helix</keyword>
<dbReference type="AlphaFoldDB" id="A0A2V2Z5G4"/>
<protein>
    <recommendedName>
        <fullName evidence="4">PH (Pleckstrin Homology) domain-containing protein</fullName>
    </recommendedName>
</protein>
<feature type="transmembrane region" description="Helical" evidence="1">
    <location>
        <begin position="12"/>
        <end position="29"/>
    </location>
</feature>
<dbReference type="RefSeq" id="WP_110043547.1">
    <property type="nucleotide sequence ID" value="NZ_CP054612.1"/>
</dbReference>
<evidence type="ECO:0000313" key="2">
    <source>
        <dbReference type="EMBL" id="PWW05719.1"/>
    </source>
</evidence>
<accession>A0A2V2Z5G4</accession>
<keyword evidence="1" id="KW-0812">Transmembrane</keyword>
<reference evidence="2 3" key="1">
    <citation type="submission" date="2018-05" db="EMBL/GenBank/DDBJ databases">
        <title>Genomic Encyclopedia of Type Strains, Phase III (KMG-III): the genomes of soil and plant-associated and newly described type strains.</title>
        <authorList>
            <person name="Whitman W."/>
        </authorList>
    </citation>
    <scope>NUCLEOTIDE SEQUENCE [LARGE SCALE GENOMIC DNA]</scope>
    <source>
        <strain evidence="2 3">CECT 5696</strain>
    </source>
</reference>
<sequence length="140" mass="16430">MFSTVAQLKVQLVSNFILLVLMLLQIFWIPSAHKPMWLEIVQYGMTIVFLVIVACILSDLIRKDHIIIDARLIEKRQFNNGWKIRVRAAGEEKLRKFRTNRLFDEILKTAELDKPITVTYFRLTKAVFAIRRPDVDSIKD</sequence>
<evidence type="ECO:0008006" key="4">
    <source>
        <dbReference type="Google" id="ProtNLM"/>
    </source>
</evidence>
<keyword evidence="3" id="KW-1185">Reference proteome</keyword>
<feature type="transmembrane region" description="Helical" evidence="1">
    <location>
        <begin position="41"/>
        <end position="61"/>
    </location>
</feature>